<keyword evidence="1" id="KW-0808">Transferase</keyword>
<dbReference type="Pfam" id="PF00583">
    <property type="entry name" value="Acetyltransf_1"/>
    <property type="match status" value="1"/>
</dbReference>
<evidence type="ECO:0000313" key="4">
    <source>
        <dbReference type="EMBL" id="OGD83052.1"/>
    </source>
</evidence>
<dbReference type="Proteomes" id="UP000179252">
    <property type="component" value="Unassembled WGS sequence"/>
</dbReference>
<reference evidence="4 5" key="1">
    <citation type="journal article" date="2016" name="Nat. Commun.">
        <title>Thousands of microbial genomes shed light on interconnected biogeochemical processes in an aquifer system.</title>
        <authorList>
            <person name="Anantharaman K."/>
            <person name="Brown C.T."/>
            <person name="Hug L.A."/>
            <person name="Sharon I."/>
            <person name="Castelle C.J."/>
            <person name="Probst A.J."/>
            <person name="Thomas B.C."/>
            <person name="Singh A."/>
            <person name="Wilkins M.J."/>
            <person name="Karaoz U."/>
            <person name="Brodie E.L."/>
            <person name="Williams K.H."/>
            <person name="Hubbard S.S."/>
            <person name="Banfield J.F."/>
        </authorList>
    </citation>
    <scope>NUCLEOTIDE SEQUENCE [LARGE SCALE GENOMIC DNA]</scope>
</reference>
<dbReference type="InterPro" id="IPR051016">
    <property type="entry name" value="Diverse_Substrate_AcTransf"/>
</dbReference>
<dbReference type="AlphaFoldDB" id="A0A1F5FTY9"/>
<dbReference type="Gene3D" id="3.40.630.30">
    <property type="match status" value="1"/>
</dbReference>
<evidence type="ECO:0000259" key="3">
    <source>
        <dbReference type="PROSITE" id="PS51186"/>
    </source>
</evidence>
<organism evidence="4 5">
    <name type="scientific">Candidatus Curtissbacteria bacterium RBG_13_40_7</name>
    <dbReference type="NCBI Taxonomy" id="1797706"/>
    <lineage>
        <taxon>Bacteria</taxon>
        <taxon>Candidatus Curtissiibacteriota</taxon>
    </lineage>
</organism>
<gene>
    <name evidence="4" type="ORF">A2165_00585</name>
</gene>
<dbReference type="SUPFAM" id="SSF55729">
    <property type="entry name" value="Acyl-CoA N-acyltransferases (Nat)"/>
    <property type="match status" value="1"/>
</dbReference>
<dbReference type="PROSITE" id="PS51186">
    <property type="entry name" value="GNAT"/>
    <property type="match status" value="1"/>
</dbReference>
<dbReference type="InterPro" id="IPR000182">
    <property type="entry name" value="GNAT_dom"/>
</dbReference>
<dbReference type="GO" id="GO:0008080">
    <property type="term" value="F:N-acetyltransferase activity"/>
    <property type="evidence" value="ECO:0007669"/>
    <property type="project" value="TreeGrafter"/>
</dbReference>
<dbReference type="PANTHER" id="PTHR10545:SF29">
    <property type="entry name" value="GH14572P-RELATED"/>
    <property type="match status" value="1"/>
</dbReference>
<evidence type="ECO:0000256" key="2">
    <source>
        <dbReference type="ARBA" id="ARBA00023315"/>
    </source>
</evidence>
<accession>A0A1F5FTY9</accession>
<feature type="domain" description="N-acetyltransferase" evidence="3">
    <location>
        <begin position="1"/>
        <end position="142"/>
    </location>
</feature>
<dbReference type="PANTHER" id="PTHR10545">
    <property type="entry name" value="DIAMINE N-ACETYLTRANSFERASE"/>
    <property type="match status" value="1"/>
</dbReference>
<comment type="caution">
    <text evidence="4">The sequence shown here is derived from an EMBL/GenBank/DDBJ whole genome shotgun (WGS) entry which is preliminary data.</text>
</comment>
<dbReference type="EMBL" id="MFAU01000062">
    <property type="protein sequence ID" value="OGD83052.1"/>
    <property type="molecule type" value="Genomic_DNA"/>
</dbReference>
<dbReference type="CDD" id="cd04301">
    <property type="entry name" value="NAT_SF"/>
    <property type="match status" value="1"/>
</dbReference>
<evidence type="ECO:0000313" key="5">
    <source>
        <dbReference type="Proteomes" id="UP000179252"/>
    </source>
</evidence>
<dbReference type="InterPro" id="IPR016181">
    <property type="entry name" value="Acyl_CoA_acyltransferase"/>
</dbReference>
<proteinExistence type="predicted"/>
<name>A0A1F5FTY9_9BACT</name>
<evidence type="ECO:0000256" key="1">
    <source>
        <dbReference type="ARBA" id="ARBA00022679"/>
    </source>
</evidence>
<sequence>MQIQLANKKDLDGILALQDQIYRVKELHSEAKKILTDLISADHCDIVVAKDKDNIIGSTFLFYMPIPAHGRPYCFLEGMVVDKKFRGKGIGSNLLKKALEVARQKHCYKMIFTSGFDRKEIHNFYEKSGFKKWGLEFRMDLK</sequence>
<keyword evidence="2" id="KW-0012">Acyltransferase</keyword>
<protein>
    <recommendedName>
        <fullName evidence="3">N-acetyltransferase domain-containing protein</fullName>
    </recommendedName>
</protein>